<evidence type="ECO:0000259" key="1">
    <source>
        <dbReference type="Pfam" id="PF13643"/>
    </source>
</evidence>
<accession>A0AAW8NRF5</accession>
<name>A0AAW8NRF5_9GAMM</name>
<keyword evidence="5" id="KW-1185">Reference proteome</keyword>
<dbReference type="EMBL" id="JAPMLD010000001">
    <property type="protein sequence ID" value="MDW4823238.1"/>
    <property type="molecule type" value="Genomic_DNA"/>
</dbReference>
<dbReference type="Proteomes" id="UP001259340">
    <property type="component" value="Unassembled WGS sequence"/>
</dbReference>
<dbReference type="EMBL" id="JAPMLE010000001">
    <property type="protein sequence ID" value="MDR8525156.1"/>
    <property type="molecule type" value="Genomic_DNA"/>
</dbReference>
<dbReference type="Pfam" id="PF13643">
    <property type="entry name" value="DUF4145"/>
    <property type="match status" value="1"/>
</dbReference>
<dbReference type="Proteomes" id="UP001271263">
    <property type="component" value="Unassembled WGS sequence"/>
</dbReference>
<dbReference type="InterPro" id="IPR025285">
    <property type="entry name" value="DUF4145"/>
</dbReference>
<reference evidence="2" key="2">
    <citation type="submission" date="2022-11" db="EMBL/GenBank/DDBJ databases">
        <title>Prophages regulate Shewanella fidelis motility and biofilm formation: implications for gut colonization dynamics in Ciona robusta.</title>
        <authorList>
            <person name="Natarajan O."/>
            <person name="Gibboney S.L."/>
            <person name="Young M.N."/>
            <person name="Lim S.J."/>
            <person name="Pluta N."/>
            <person name="Atkinson C.G.F."/>
            <person name="Leigh B.A."/>
            <person name="Liberti A."/>
            <person name="Kees E."/>
            <person name="Breitbart M."/>
            <person name="Gralnick J."/>
            <person name="Dishaw L.J."/>
        </authorList>
    </citation>
    <scope>NUCLEOTIDE SEQUENCE</scope>
    <source>
        <strain evidence="2">3313</strain>
    </source>
</reference>
<reference evidence="3 5" key="1">
    <citation type="journal article" date="2022" name="bioRxiv">
        <title>Prophages regulate Shewanella fidelis 3313 motility and biofilm formation: implications for gut colonization dynamics in Ciona robusta.</title>
        <authorList>
            <person name="Natarajan O."/>
            <person name="Gibboney S.L."/>
            <person name="Young M.N."/>
            <person name="Lim S.J."/>
            <person name="Pluta N."/>
            <person name="Atkinson C.G."/>
            <person name="Leigh B.A."/>
            <person name="Liberti A."/>
            <person name="Kees E.D."/>
            <person name="Breitbart M."/>
            <person name="Gralnick J.A."/>
            <person name="Dishaw L.J."/>
        </authorList>
    </citation>
    <scope>NUCLEOTIDE SEQUENCE [LARGE SCALE GENOMIC DNA]</scope>
    <source>
        <strain evidence="3 5">JG4066</strain>
    </source>
</reference>
<evidence type="ECO:0000313" key="4">
    <source>
        <dbReference type="Proteomes" id="UP001259340"/>
    </source>
</evidence>
<gene>
    <name evidence="2" type="ORF">OS133_16145</name>
    <name evidence="3" type="ORF">OS134_04005</name>
</gene>
<feature type="domain" description="DUF4145" evidence="1">
    <location>
        <begin position="104"/>
        <end position="191"/>
    </location>
</feature>
<dbReference type="AlphaFoldDB" id="A0AAW8NRF5"/>
<comment type="caution">
    <text evidence="2">The sequence shown here is derived from an EMBL/GenBank/DDBJ whole genome shotgun (WGS) entry which is preliminary data.</text>
</comment>
<dbReference type="RefSeq" id="WP_310655432.1">
    <property type="nucleotide sequence ID" value="NZ_JAPMLA010000002.1"/>
</dbReference>
<evidence type="ECO:0000313" key="5">
    <source>
        <dbReference type="Proteomes" id="UP001271263"/>
    </source>
</evidence>
<proteinExistence type="predicted"/>
<evidence type="ECO:0000313" key="2">
    <source>
        <dbReference type="EMBL" id="MDR8525156.1"/>
    </source>
</evidence>
<protein>
    <submittedName>
        <fullName evidence="2">DUF4145 domain-containing protein</fullName>
    </submittedName>
</protein>
<evidence type="ECO:0000313" key="3">
    <source>
        <dbReference type="EMBL" id="MDW4823238.1"/>
    </source>
</evidence>
<sequence>MSVTKIKSHCRYCGHDTNHSVLSEHNESSRDEYSFDRAYQIVECLGCDTKSFRDVFEEVEHAYQIAEDEWEVPTSIDVYPRFIKGHRSLNGDYYIPSLVRRIYKEVLLAFQEDALILAGLGLRGTVEAVCNDLEVSGRNLEVRISKLATAGYISRKDAERLHGIRFMGNDAAHDIKRPKTEQLNVALRIVEHLLSSVYILEEEVQGNIETLITEFDEFKELLDKKLGDFTPGDELPIAAILGRDIRRVKDSLANIEPILLSKIDSGEIDTLSKGKIEKYNNSKNELQHYVLSQANK</sequence>
<organism evidence="2 4">
    <name type="scientific">Shewanella fidelis</name>
    <dbReference type="NCBI Taxonomy" id="173509"/>
    <lineage>
        <taxon>Bacteria</taxon>
        <taxon>Pseudomonadati</taxon>
        <taxon>Pseudomonadota</taxon>
        <taxon>Gammaproteobacteria</taxon>
        <taxon>Alteromonadales</taxon>
        <taxon>Shewanellaceae</taxon>
        <taxon>Shewanella</taxon>
    </lineage>
</organism>